<keyword evidence="5" id="KW-1185">Reference proteome</keyword>
<dbReference type="RefSeq" id="WP_307627352.1">
    <property type="nucleotide sequence ID" value="NZ_JAUSZS010000004.1"/>
</dbReference>
<dbReference type="Gene3D" id="3.30.565.10">
    <property type="entry name" value="Histidine kinase-like ATPase, C-terminal domain"/>
    <property type="match status" value="1"/>
</dbReference>
<sequence>MSTAVTTHQRRDTFHVPKRKQSVPDARSQVRKILSDWGINGELASDVAAVSTELVSNAVQHCRVTYARIEVTLCIRGDGLLVEVSDPDRCRIPALCMGDDQGEGGRGLVLVAGLAERWGHELRTFTKCVWATFPIPEEGVCTG</sequence>
<dbReference type="SUPFAM" id="SSF55874">
    <property type="entry name" value="ATPase domain of HSP90 chaperone/DNA topoisomerase II/histidine kinase"/>
    <property type="match status" value="1"/>
</dbReference>
<keyword evidence="1" id="KW-0808">Transferase</keyword>
<evidence type="ECO:0000259" key="3">
    <source>
        <dbReference type="Pfam" id="PF13581"/>
    </source>
</evidence>
<comment type="caution">
    <text evidence="4">The sequence shown here is derived from an EMBL/GenBank/DDBJ whole genome shotgun (WGS) entry which is preliminary data.</text>
</comment>
<evidence type="ECO:0000313" key="5">
    <source>
        <dbReference type="Proteomes" id="UP001223072"/>
    </source>
</evidence>
<keyword evidence="1" id="KW-0723">Serine/threonine-protein kinase</keyword>
<dbReference type="InterPro" id="IPR036890">
    <property type="entry name" value="HATPase_C_sf"/>
</dbReference>
<evidence type="ECO:0000313" key="4">
    <source>
        <dbReference type="EMBL" id="MDQ0933589.1"/>
    </source>
</evidence>
<evidence type="ECO:0000256" key="2">
    <source>
        <dbReference type="SAM" id="MobiDB-lite"/>
    </source>
</evidence>
<dbReference type="CDD" id="cd16936">
    <property type="entry name" value="HATPase_RsbW-like"/>
    <property type="match status" value="1"/>
</dbReference>
<dbReference type="PANTHER" id="PTHR35526:SF3">
    <property type="entry name" value="ANTI-SIGMA-F FACTOR RSBW"/>
    <property type="match status" value="1"/>
</dbReference>
<name>A0ABU0RNL9_9ACTN</name>
<protein>
    <submittedName>
        <fullName evidence="4">Anti-sigma regulatory factor (Ser/Thr protein kinase)</fullName>
    </submittedName>
</protein>
<dbReference type="InterPro" id="IPR003594">
    <property type="entry name" value="HATPase_dom"/>
</dbReference>
<dbReference type="EMBL" id="JAUSZS010000004">
    <property type="protein sequence ID" value="MDQ0933589.1"/>
    <property type="molecule type" value="Genomic_DNA"/>
</dbReference>
<dbReference type="InterPro" id="IPR050267">
    <property type="entry name" value="Anti-sigma-factor_SerPK"/>
</dbReference>
<gene>
    <name evidence="4" type="ORF">QFZ49_003529</name>
</gene>
<feature type="region of interest" description="Disordered" evidence="2">
    <location>
        <begin position="1"/>
        <end position="22"/>
    </location>
</feature>
<organism evidence="4 5">
    <name type="scientific">Streptomyces turgidiscabies</name>
    <dbReference type="NCBI Taxonomy" id="85558"/>
    <lineage>
        <taxon>Bacteria</taxon>
        <taxon>Bacillati</taxon>
        <taxon>Actinomycetota</taxon>
        <taxon>Actinomycetes</taxon>
        <taxon>Kitasatosporales</taxon>
        <taxon>Streptomycetaceae</taxon>
        <taxon>Streptomyces</taxon>
    </lineage>
</organism>
<dbReference type="Pfam" id="PF13581">
    <property type="entry name" value="HATPase_c_2"/>
    <property type="match status" value="1"/>
</dbReference>
<evidence type="ECO:0000256" key="1">
    <source>
        <dbReference type="ARBA" id="ARBA00022527"/>
    </source>
</evidence>
<feature type="domain" description="Histidine kinase/HSP90-like ATPase" evidence="3">
    <location>
        <begin position="17"/>
        <end position="118"/>
    </location>
</feature>
<accession>A0ABU0RNL9</accession>
<dbReference type="PANTHER" id="PTHR35526">
    <property type="entry name" value="ANTI-SIGMA-F FACTOR RSBW-RELATED"/>
    <property type="match status" value="1"/>
</dbReference>
<dbReference type="Proteomes" id="UP001223072">
    <property type="component" value="Unassembled WGS sequence"/>
</dbReference>
<keyword evidence="1" id="KW-0418">Kinase</keyword>
<proteinExistence type="predicted"/>
<reference evidence="4 5" key="1">
    <citation type="submission" date="2023-07" db="EMBL/GenBank/DDBJ databases">
        <title>Comparative genomics of wheat-associated soil bacteria to identify genetic determinants of phenazine resistance.</title>
        <authorList>
            <person name="Mouncey N."/>
        </authorList>
    </citation>
    <scope>NUCLEOTIDE SEQUENCE [LARGE SCALE GENOMIC DNA]</scope>
    <source>
        <strain evidence="4 5">W2I16</strain>
    </source>
</reference>